<dbReference type="EMBL" id="AE009441">
    <property type="protein sequence ID" value="AAL63508.1"/>
    <property type="molecule type" value="Genomic_DNA"/>
</dbReference>
<feature type="transmembrane region" description="Helical" evidence="1">
    <location>
        <begin position="203"/>
        <end position="222"/>
    </location>
</feature>
<dbReference type="KEGG" id="pai:PAE1479"/>
<reference evidence="2 3" key="1">
    <citation type="journal article" date="2002" name="Proc. Natl. Acad. Sci. U.S.A.">
        <title>Genome sequence of the hyperthermophilic crenarchaeon Pyrobaculum aerophilum.</title>
        <authorList>
            <person name="Fitz-Gibbon S.T."/>
            <person name="Ladner H."/>
            <person name="Kim U.J."/>
            <person name="Stetter K.O."/>
            <person name="Simon M.I."/>
            <person name="Miller J.H."/>
        </authorList>
    </citation>
    <scope>NUCLEOTIDE SEQUENCE [LARGE SCALE GENOMIC DNA]</scope>
    <source>
        <strain evidence="3">ATCC 51768 / DSM 7523 / JCM 9630 / CIP 104966 / NBRC 100827 / IM2</strain>
    </source>
</reference>
<keyword evidence="1" id="KW-0812">Transmembrane</keyword>
<dbReference type="Proteomes" id="UP000002439">
    <property type="component" value="Chromosome"/>
</dbReference>
<name>Q8ZX41_PYRAE</name>
<dbReference type="PANTHER" id="PTHR35804:SF1">
    <property type="entry name" value="LYSINE EXPORTER LYSO"/>
    <property type="match status" value="1"/>
</dbReference>
<dbReference type="PATRIC" id="fig|178306.9.peg.1092"/>
<keyword evidence="1" id="KW-1133">Transmembrane helix</keyword>
<evidence type="ECO:0000313" key="3">
    <source>
        <dbReference type="Proteomes" id="UP000002439"/>
    </source>
</evidence>
<feature type="transmembrane region" description="Helical" evidence="1">
    <location>
        <begin position="168"/>
        <end position="197"/>
    </location>
</feature>
<dbReference type="TCDB" id="2.A.124.1.5">
    <property type="family name" value="the lysine exporter (lyso) family"/>
</dbReference>
<feature type="transmembrane region" description="Helical" evidence="1">
    <location>
        <begin position="108"/>
        <end position="127"/>
    </location>
</feature>
<evidence type="ECO:0000313" key="2">
    <source>
        <dbReference type="EMBL" id="AAL63508.1"/>
    </source>
</evidence>
<organism evidence="2 3">
    <name type="scientific">Pyrobaculum aerophilum (strain ATCC 51768 / DSM 7523 / JCM 9630 / CIP 104966 / NBRC 100827 / IM2)</name>
    <dbReference type="NCBI Taxonomy" id="178306"/>
    <lineage>
        <taxon>Archaea</taxon>
        <taxon>Thermoproteota</taxon>
        <taxon>Thermoprotei</taxon>
        <taxon>Thermoproteales</taxon>
        <taxon>Thermoproteaceae</taxon>
        <taxon>Pyrobaculum</taxon>
    </lineage>
</organism>
<evidence type="ECO:0000256" key="1">
    <source>
        <dbReference type="SAM" id="Phobius"/>
    </source>
</evidence>
<sequence length="297" mass="31590">MSSRLYKRFLRDLRLNRRVFELLKYGGAIALGYALGKALRRRPPQWVFAFVVALLVFFVAANASPIISVNLGGFVAVSLLYALALVFASALLGSLIDRTSGGETAQRPVISLYALSALIAGLITGHFVRLNYSVAVDPLLLFLLLVAGADMAWVPLRLEKSMLASPAISLASAAAVAPIFTLFFGITPAVAFGLGWYSFAGPYLAGAGDAVGGAYGLLVNFLREQLTFTLAPVLAMRFGKAGILAMGGATTMDTTLPLYTALYGSAFSLYAFTNGVLLTLIVPILLPLVHQLYTSII</sequence>
<dbReference type="EnsemblBacteria" id="AAL63508">
    <property type="protein sequence ID" value="AAL63508"/>
    <property type="gene ID" value="PAE1479"/>
</dbReference>
<dbReference type="eggNOG" id="arCOG01615">
    <property type="taxonomic scope" value="Archaea"/>
</dbReference>
<evidence type="ECO:0008006" key="4">
    <source>
        <dbReference type="Google" id="ProtNLM"/>
    </source>
</evidence>
<feature type="transmembrane region" description="Helical" evidence="1">
    <location>
        <begin position="269"/>
        <end position="289"/>
    </location>
</feature>
<dbReference type="InParanoid" id="Q8ZX41"/>
<feature type="transmembrane region" description="Helical" evidence="1">
    <location>
        <begin position="73"/>
        <end position="96"/>
    </location>
</feature>
<protein>
    <recommendedName>
        <fullName evidence="4">LysO family transporter</fullName>
    </recommendedName>
</protein>
<dbReference type="Pfam" id="PF03956">
    <property type="entry name" value="Lys_export"/>
    <property type="match status" value="1"/>
</dbReference>
<accession>Q8ZX41</accession>
<gene>
    <name evidence="2" type="ordered locus">PAE1479</name>
</gene>
<keyword evidence="3" id="KW-1185">Reference proteome</keyword>
<dbReference type="PANTHER" id="PTHR35804">
    <property type="entry name" value="LYSINE EXPORTER LYSO"/>
    <property type="match status" value="1"/>
</dbReference>
<feature type="transmembrane region" description="Helical" evidence="1">
    <location>
        <begin position="46"/>
        <end position="67"/>
    </location>
</feature>
<keyword evidence="1" id="KW-0472">Membrane</keyword>
<dbReference type="HOGENOM" id="CLU_078428_0_0_2"/>
<dbReference type="GO" id="GO:0005886">
    <property type="term" value="C:plasma membrane"/>
    <property type="evidence" value="ECO:0000318"/>
    <property type="project" value="GO_Central"/>
</dbReference>
<proteinExistence type="predicted"/>
<dbReference type="GO" id="GO:0015661">
    <property type="term" value="F:L-lysine efflux transmembrane transporter activity"/>
    <property type="evidence" value="ECO:0000318"/>
    <property type="project" value="GO_Central"/>
</dbReference>
<dbReference type="AlphaFoldDB" id="Q8ZX41"/>
<feature type="transmembrane region" description="Helical" evidence="1">
    <location>
        <begin position="139"/>
        <end position="156"/>
    </location>
</feature>
<dbReference type="InterPro" id="IPR005642">
    <property type="entry name" value="LysO"/>
</dbReference>